<dbReference type="InParanoid" id="A0A2P5E1X5"/>
<gene>
    <name evidence="1" type="ORF">TorRG33x02_235550</name>
</gene>
<evidence type="ECO:0000313" key="2">
    <source>
        <dbReference type="Proteomes" id="UP000237000"/>
    </source>
</evidence>
<dbReference type="Proteomes" id="UP000237000">
    <property type="component" value="Unassembled WGS sequence"/>
</dbReference>
<dbReference type="EMBL" id="JXTC01000235">
    <property type="protein sequence ID" value="PON79546.1"/>
    <property type="molecule type" value="Genomic_DNA"/>
</dbReference>
<organism evidence="1 2">
    <name type="scientific">Trema orientale</name>
    <name type="common">Charcoal tree</name>
    <name type="synonym">Celtis orientalis</name>
    <dbReference type="NCBI Taxonomy" id="63057"/>
    <lineage>
        <taxon>Eukaryota</taxon>
        <taxon>Viridiplantae</taxon>
        <taxon>Streptophyta</taxon>
        <taxon>Embryophyta</taxon>
        <taxon>Tracheophyta</taxon>
        <taxon>Spermatophyta</taxon>
        <taxon>Magnoliopsida</taxon>
        <taxon>eudicotyledons</taxon>
        <taxon>Gunneridae</taxon>
        <taxon>Pentapetalae</taxon>
        <taxon>rosids</taxon>
        <taxon>fabids</taxon>
        <taxon>Rosales</taxon>
        <taxon>Cannabaceae</taxon>
        <taxon>Trema</taxon>
    </lineage>
</organism>
<comment type="caution">
    <text evidence="1">The sequence shown here is derived from an EMBL/GenBank/DDBJ whole genome shotgun (WGS) entry which is preliminary data.</text>
</comment>
<protein>
    <submittedName>
        <fullName evidence="1">Uncharacterized protein</fullName>
    </submittedName>
</protein>
<name>A0A2P5E1X5_TREOI</name>
<dbReference type="AlphaFoldDB" id="A0A2P5E1X5"/>
<proteinExistence type="predicted"/>
<accession>A0A2P5E1X5</accession>
<sequence length="62" mass="7455">MTHSPVERGTCRRGSWSLVLRLLQRADEGELIWRRREEQVGAPLCNFSYCYVKQSFLERFEY</sequence>
<reference evidence="2" key="1">
    <citation type="submission" date="2016-06" db="EMBL/GenBank/DDBJ databases">
        <title>Parallel loss of symbiosis genes in relatives of nitrogen-fixing non-legume Parasponia.</title>
        <authorList>
            <person name="Van Velzen R."/>
            <person name="Holmer R."/>
            <person name="Bu F."/>
            <person name="Rutten L."/>
            <person name="Van Zeijl A."/>
            <person name="Liu W."/>
            <person name="Santuari L."/>
            <person name="Cao Q."/>
            <person name="Sharma T."/>
            <person name="Shen D."/>
            <person name="Roswanjaya Y."/>
            <person name="Wardhani T."/>
            <person name="Kalhor M.S."/>
            <person name="Jansen J."/>
            <person name="Van den Hoogen J."/>
            <person name="Gungor B."/>
            <person name="Hartog M."/>
            <person name="Hontelez J."/>
            <person name="Verver J."/>
            <person name="Yang W.-C."/>
            <person name="Schijlen E."/>
            <person name="Repin R."/>
            <person name="Schilthuizen M."/>
            <person name="Schranz E."/>
            <person name="Heidstra R."/>
            <person name="Miyata K."/>
            <person name="Fedorova E."/>
            <person name="Kohlen W."/>
            <person name="Bisseling T."/>
            <person name="Smit S."/>
            <person name="Geurts R."/>
        </authorList>
    </citation>
    <scope>NUCLEOTIDE SEQUENCE [LARGE SCALE GENOMIC DNA]</scope>
    <source>
        <strain evidence="2">cv. RG33-2</strain>
    </source>
</reference>
<evidence type="ECO:0000313" key="1">
    <source>
        <dbReference type="EMBL" id="PON79546.1"/>
    </source>
</evidence>
<keyword evidence="2" id="KW-1185">Reference proteome</keyword>